<evidence type="ECO:0000256" key="2">
    <source>
        <dbReference type="ARBA" id="ARBA00023002"/>
    </source>
</evidence>
<dbReference type="PRINTS" id="PR00081">
    <property type="entry name" value="GDHRDH"/>
</dbReference>
<accession>A0ABT4XQ23</accession>
<protein>
    <submittedName>
        <fullName evidence="3">SDR family oxidoreductase</fullName>
    </submittedName>
</protein>
<dbReference type="NCBIfam" id="NF009466">
    <property type="entry name" value="PRK12826.1-2"/>
    <property type="match status" value="1"/>
</dbReference>
<dbReference type="EMBL" id="JAQIOY010000001">
    <property type="protein sequence ID" value="MDA7424057.1"/>
    <property type="molecule type" value="Genomic_DNA"/>
</dbReference>
<dbReference type="SUPFAM" id="SSF51735">
    <property type="entry name" value="NAD(P)-binding Rossmann-fold domains"/>
    <property type="match status" value="1"/>
</dbReference>
<reference evidence="3 4" key="1">
    <citation type="submission" date="2023-01" db="EMBL/GenBank/DDBJ databases">
        <title>Thalassococcus onchidii sp. nov., isolated from a marine invertebrate from the South China Sea.</title>
        <authorList>
            <person name="Xu S."/>
            <person name="Liu Z."/>
            <person name="Xu Y."/>
        </authorList>
    </citation>
    <scope>NUCLEOTIDE SEQUENCE [LARGE SCALE GENOMIC DNA]</scope>
    <source>
        <strain evidence="3 4">KCTC 32084</strain>
    </source>
</reference>
<dbReference type="Gene3D" id="3.40.50.720">
    <property type="entry name" value="NAD(P)-binding Rossmann-like Domain"/>
    <property type="match status" value="1"/>
</dbReference>
<dbReference type="PANTHER" id="PTHR24321:SF8">
    <property type="entry name" value="ESTRADIOL 17-BETA-DEHYDROGENASE 8-RELATED"/>
    <property type="match status" value="1"/>
</dbReference>
<dbReference type="RefSeq" id="WP_271431385.1">
    <property type="nucleotide sequence ID" value="NZ_JAQIOY010000001.1"/>
</dbReference>
<dbReference type="CDD" id="cd05233">
    <property type="entry name" value="SDR_c"/>
    <property type="match status" value="1"/>
</dbReference>
<name>A0ABT4XQ23_9RHOB</name>
<evidence type="ECO:0000256" key="1">
    <source>
        <dbReference type="ARBA" id="ARBA00006484"/>
    </source>
</evidence>
<dbReference type="InterPro" id="IPR020904">
    <property type="entry name" value="Sc_DH/Rdtase_CS"/>
</dbReference>
<dbReference type="PROSITE" id="PS00061">
    <property type="entry name" value="ADH_SHORT"/>
    <property type="match status" value="1"/>
</dbReference>
<comment type="similarity">
    <text evidence="1">Belongs to the short-chain dehydrogenases/reductases (SDR) family.</text>
</comment>
<dbReference type="InterPro" id="IPR002347">
    <property type="entry name" value="SDR_fam"/>
</dbReference>
<gene>
    <name evidence="3" type="ORF">PFY00_04915</name>
</gene>
<keyword evidence="4" id="KW-1185">Reference proteome</keyword>
<dbReference type="Proteomes" id="UP001210720">
    <property type="component" value="Unassembled WGS sequence"/>
</dbReference>
<organism evidence="3 4">
    <name type="scientific">Thalassococcus lentus</name>
    <dbReference type="NCBI Taxonomy" id="1210524"/>
    <lineage>
        <taxon>Bacteria</taxon>
        <taxon>Pseudomonadati</taxon>
        <taxon>Pseudomonadota</taxon>
        <taxon>Alphaproteobacteria</taxon>
        <taxon>Rhodobacterales</taxon>
        <taxon>Roseobacteraceae</taxon>
        <taxon>Thalassococcus</taxon>
    </lineage>
</organism>
<dbReference type="InterPro" id="IPR036291">
    <property type="entry name" value="NAD(P)-bd_dom_sf"/>
</dbReference>
<evidence type="ECO:0000313" key="4">
    <source>
        <dbReference type="Proteomes" id="UP001210720"/>
    </source>
</evidence>
<dbReference type="PANTHER" id="PTHR24321">
    <property type="entry name" value="DEHYDROGENASES, SHORT CHAIN"/>
    <property type="match status" value="1"/>
</dbReference>
<sequence>MTENRRVIITAGASGLGRAMAEAFLRAGDKVAVCDADPDAVTAIAQDIPEIRAVVADVTDKTAMDAFFAGLEDDWGGADVVCSNAGIGGPAGHIEDLDFEDWRRCVSVNLDGAFLTCRWAARVMRAQGHGLLLLTSSTSGLFGFPQRSPYVAAKWGIVGMTKALASELGPAGVRVNAICPGAVEGPRMDRVIEMEAQARGVDRDDVRRGFSEGAALRRFVTAEDVAAMALFLASPGASSITGQAMAVDGHTERFV</sequence>
<keyword evidence="2" id="KW-0560">Oxidoreductase</keyword>
<evidence type="ECO:0000313" key="3">
    <source>
        <dbReference type="EMBL" id="MDA7424057.1"/>
    </source>
</evidence>
<proteinExistence type="inferred from homology"/>
<dbReference type="PRINTS" id="PR00080">
    <property type="entry name" value="SDRFAMILY"/>
</dbReference>
<comment type="caution">
    <text evidence="3">The sequence shown here is derived from an EMBL/GenBank/DDBJ whole genome shotgun (WGS) entry which is preliminary data.</text>
</comment>
<dbReference type="Pfam" id="PF13561">
    <property type="entry name" value="adh_short_C2"/>
    <property type="match status" value="1"/>
</dbReference>